<gene>
    <name evidence="2" type="ORF">MERR_LOCUS22182</name>
</gene>
<name>A0A6D2J239_9BRAS</name>
<evidence type="ECO:0000259" key="1">
    <source>
        <dbReference type="Pfam" id="PF08387"/>
    </source>
</evidence>
<evidence type="ECO:0000313" key="3">
    <source>
        <dbReference type="Proteomes" id="UP000467841"/>
    </source>
</evidence>
<accession>A0A6D2J239</accession>
<sequence length="136" mass="15782">MPKLVEAYVEVRYSDINSFIGSTTSVKRLTICSKTVHSDAFVFNQLEHLKLCVCTSDKSLSLLVRFLKDSPNLRVLDIDVHCGMRWDDPDCVRSSLQAFNWSEYVERRPQERDLSVYIFGQRWSPQGLQQSHMTHV</sequence>
<dbReference type="AlphaFoldDB" id="A0A6D2J239"/>
<dbReference type="PANTHER" id="PTHR31900">
    <property type="entry name" value="F-BOX/RNI SUPERFAMILY PROTEIN-RELATED"/>
    <property type="match status" value="1"/>
</dbReference>
<dbReference type="InterPro" id="IPR006566">
    <property type="entry name" value="FBD"/>
</dbReference>
<feature type="domain" description="FBD" evidence="1">
    <location>
        <begin position="89"/>
        <end position="119"/>
    </location>
</feature>
<reference evidence="2" key="1">
    <citation type="submission" date="2020-01" db="EMBL/GenBank/DDBJ databases">
        <authorList>
            <person name="Mishra B."/>
        </authorList>
    </citation>
    <scope>NUCLEOTIDE SEQUENCE [LARGE SCALE GENOMIC DNA]</scope>
</reference>
<proteinExistence type="predicted"/>
<protein>
    <recommendedName>
        <fullName evidence="1">FBD domain-containing protein</fullName>
    </recommendedName>
</protein>
<comment type="caution">
    <text evidence="2">The sequence shown here is derived from an EMBL/GenBank/DDBJ whole genome shotgun (WGS) entry which is preliminary data.</text>
</comment>
<dbReference type="Proteomes" id="UP000467841">
    <property type="component" value="Unassembled WGS sequence"/>
</dbReference>
<keyword evidence="3" id="KW-1185">Reference proteome</keyword>
<dbReference type="PANTHER" id="PTHR31900:SF28">
    <property type="entry name" value="FBD DOMAIN-CONTAINING PROTEIN"/>
    <property type="match status" value="1"/>
</dbReference>
<dbReference type="InterPro" id="IPR050232">
    <property type="entry name" value="FBL13/AtMIF1-like"/>
</dbReference>
<dbReference type="EMBL" id="CACVBM020001151">
    <property type="protein sequence ID" value="CAA7034947.1"/>
    <property type="molecule type" value="Genomic_DNA"/>
</dbReference>
<dbReference type="Pfam" id="PF08387">
    <property type="entry name" value="FBD"/>
    <property type="match status" value="1"/>
</dbReference>
<dbReference type="OrthoDB" id="1110107at2759"/>
<evidence type="ECO:0000313" key="2">
    <source>
        <dbReference type="EMBL" id="CAA7034947.1"/>
    </source>
</evidence>
<organism evidence="2 3">
    <name type="scientific">Microthlaspi erraticum</name>
    <dbReference type="NCBI Taxonomy" id="1685480"/>
    <lineage>
        <taxon>Eukaryota</taxon>
        <taxon>Viridiplantae</taxon>
        <taxon>Streptophyta</taxon>
        <taxon>Embryophyta</taxon>
        <taxon>Tracheophyta</taxon>
        <taxon>Spermatophyta</taxon>
        <taxon>Magnoliopsida</taxon>
        <taxon>eudicotyledons</taxon>
        <taxon>Gunneridae</taxon>
        <taxon>Pentapetalae</taxon>
        <taxon>rosids</taxon>
        <taxon>malvids</taxon>
        <taxon>Brassicales</taxon>
        <taxon>Brassicaceae</taxon>
        <taxon>Coluteocarpeae</taxon>
        <taxon>Microthlaspi</taxon>
    </lineage>
</organism>
<dbReference type="SUPFAM" id="SSF52047">
    <property type="entry name" value="RNI-like"/>
    <property type="match status" value="1"/>
</dbReference>